<dbReference type="Proteomes" id="UP000024942">
    <property type="component" value="Unassembled WGS sequence"/>
</dbReference>
<dbReference type="eggNOG" id="COG0824">
    <property type="taxonomic scope" value="Bacteria"/>
</dbReference>
<protein>
    <recommendedName>
        <fullName evidence="3">Thioesterase</fullName>
    </recommendedName>
</protein>
<dbReference type="OrthoDB" id="3727779at2"/>
<evidence type="ECO:0000313" key="2">
    <source>
        <dbReference type="Proteomes" id="UP000024942"/>
    </source>
</evidence>
<dbReference type="CDD" id="cd00586">
    <property type="entry name" value="4HBT"/>
    <property type="match status" value="1"/>
</dbReference>
<organism evidence="1 2">
    <name type="scientific">Hyphomonas oceanitis SCH89</name>
    <dbReference type="NCBI Taxonomy" id="1280953"/>
    <lineage>
        <taxon>Bacteria</taxon>
        <taxon>Pseudomonadati</taxon>
        <taxon>Pseudomonadota</taxon>
        <taxon>Alphaproteobacteria</taxon>
        <taxon>Hyphomonadales</taxon>
        <taxon>Hyphomonadaceae</taxon>
        <taxon>Hyphomonas</taxon>
    </lineage>
</organism>
<dbReference type="Gene3D" id="3.10.129.10">
    <property type="entry name" value="Hotdog Thioesterase"/>
    <property type="match status" value="1"/>
</dbReference>
<comment type="caution">
    <text evidence="1">The sequence shown here is derived from an EMBL/GenBank/DDBJ whole genome shotgun (WGS) entry which is preliminary data.</text>
</comment>
<sequence>MNLFFRFLRIFLPAWFARERTQPLDVHVIKSAVWIGDHDPMGHMTNSRYASFTDLGMLNYIARTGFLKVFRKNGWTPIIQSEAISFHRMMRFPQKFELHTRPVGWEGSYILFEHKFMSKGRTVAESRMVARLVGRKKQRVTIDMVFEGYGLHMDSPEISPAFRAMLDDLQVRP</sequence>
<dbReference type="InterPro" id="IPR029069">
    <property type="entry name" value="HotDog_dom_sf"/>
</dbReference>
<dbReference type="InterPro" id="IPR051490">
    <property type="entry name" value="THEM6_lcsJ_thioesterase"/>
</dbReference>
<dbReference type="SUPFAM" id="SSF54637">
    <property type="entry name" value="Thioesterase/thiol ester dehydrase-isomerase"/>
    <property type="match status" value="1"/>
</dbReference>
<dbReference type="RefSeq" id="WP_051624818.1">
    <property type="nucleotide sequence ID" value="NZ_ARYL01000017.1"/>
</dbReference>
<dbReference type="Pfam" id="PF13279">
    <property type="entry name" value="4HBT_2"/>
    <property type="match status" value="1"/>
</dbReference>
<evidence type="ECO:0000313" key="1">
    <source>
        <dbReference type="EMBL" id="KDA02104.1"/>
    </source>
</evidence>
<dbReference type="PANTHER" id="PTHR12475">
    <property type="match status" value="1"/>
</dbReference>
<dbReference type="STRING" id="1280953.HOC_11992"/>
<evidence type="ECO:0008006" key="3">
    <source>
        <dbReference type="Google" id="ProtNLM"/>
    </source>
</evidence>
<name>A0A059G5U5_9PROT</name>
<gene>
    <name evidence="1" type="ORF">HOC_11992</name>
</gene>
<dbReference type="PANTHER" id="PTHR12475:SF4">
    <property type="entry name" value="PROTEIN THEM6"/>
    <property type="match status" value="1"/>
</dbReference>
<accession>A0A059G5U5</accession>
<dbReference type="AlphaFoldDB" id="A0A059G5U5"/>
<keyword evidence="2" id="KW-1185">Reference proteome</keyword>
<dbReference type="EMBL" id="ARYL01000017">
    <property type="protein sequence ID" value="KDA02104.1"/>
    <property type="molecule type" value="Genomic_DNA"/>
</dbReference>
<proteinExistence type="predicted"/>
<reference evidence="1 2" key="1">
    <citation type="journal article" date="2014" name="Antonie Van Leeuwenhoek">
        <title>Hyphomonas beringensis sp. nov. and Hyphomonas chukchiensis sp. nov., isolated from surface seawater of the Bering Sea and Chukchi Sea.</title>
        <authorList>
            <person name="Li C."/>
            <person name="Lai Q."/>
            <person name="Li G."/>
            <person name="Dong C."/>
            <person name="Wang J."/>
            <person name="Liao Y."/>
            <person name="Shao Z."/>
        </authorList>
    </citation>
    <scope>NUCLEOTIDE SEQUENCE [LARGE SCALE GENOMIC DNA]</scope>
    <source>
        <strain evidence="1 2">SCH89</strain>
    </source>
</reference>
<dbReference type="PATRIC" id="fig|1280953.3.peg.2418"/>